<organism evidence="1 2">
    <name type="scientific">Vespula pensylvanica</name>
    <name type="common">Western yellow jacket</name>
    <name type="synonym">Wasp</name>
    <dbReference type="NCBI Taxonomy" id="30213"/>
    <lineage>
        <taxon>Eukaryota</taxon>
        <taxon>Metazoa</taxon>
        <taxon>Ecdysozoa</taxon>
        <taxon>Arthropoda</taxon>
        <taxon>Hexapoda</taxon>
        <taxon>Insecta</taxon>
        <taxon>Pterygota</taxon>
        <taxon>Neoptera</taxon>
        <taxon>Endopterygota</taxon>
        <taxon>Hymenoptera</taxon>
        <taxon>Apocrita</taxon>
        <taxon>Aculeata</taxon>
        <taxon>Vespoidea</taxon>
        <taxon>Vespidae</taxon>
        <taxon>Vespinae</taxon>
        <taxon>Vespula</taxon>
    </lineage>
</organism>
<dbReference type="AlphaFoldDB" id="A0A834U9R5"/>
<gene>
    <name evidence="1" type="ORF">H0235_009144</name>
</gene>
<proteinExistence type="predicted"/>
<reference evidence="1" key="1">
    <citation type="journal article" date="2020" name="G3 (Bethesda)">
        <title>High-Quality Assemblies for Three Invasive Social Wasps from the &lt;i&gt;Vespula&lt;/i&gt; Genus.</title>
        <authorList>
            <person name="Harrop T.W.R."/>
            <person name="Guhlin J."/>
            <person name="McLaughlin G.M."/>
            <person name="Permina E."/>
            <person name="Stockwell P."/>
            <person name="Gilligan J."/>
            <person name="Le Lec M.F."/>
            <person name="Gruber M.A.M."/>
            <person name="Quinn O."/>
            <person name="Lovegrove M."/>
            <person name="Duncan E.J."/>
            <person name="Remnant E.J."/>
            <person name="Van Eeckhoven J."/>
            <person name="Graham B."/>
            <person name="Knapp R.A."/>
            <person name="Langford K.W."/>
            <person name="Kronenberg Z."/>
            <person name="Press M.O."/>
            <person name="Eacker S.M."/>
            <person name="Wilson-Rankin E.E."/>
            <person name="Purcell J."/>
            <person name="Lester P.J."/>
            <person name="Dearden P.K."/>
        </authorList>
    </citation>
    <scope>NUCLEOTIDE SEQUENCE</scope>
    <source>
        <strain evidence="1">Volc-1</strain>
    </source>
</reference>
<keyword evidence="2" id="KW-1185">Reference proteome</keyword>
<comment type="caution">
    <text evidence="1">The sequence shown here is derived from an EMBL/GenBank/DDBJ whole genome shotgun (WGS) entry which is preliminary data.</text>
</comment>
<evidence type="ECO:0000313" key="1">
    <source>
        <dbReference type="EMBL" id="KAF7423861.1"/>
    </source>
</evidence>
<dbReference type="Proteomes" id="UP000600918">
    <property type="component" value="Unassembled WGS sequence"/>
</dbReference>
<evidence type="ECO:0000313" key="2">
    <source>
        <dbReference type="Proteomes" id="UP000600918"/>
    </source>
</evidence>
<protein>
    <submittedName>
        <fullName evidence="1">Uncharacterized protein</fullName>
    </submittedName>
</protein>
<accession>A0A834U9R5</accession>
<sequence length="209" mass="24240">MGSVNFKFDDPTDLVQISVPVKQPDSFLEKALRSSVRRERVVQAFLPFKAQSAFVFRSRSAMVRRVVMTNYGKPFSVVLQVVPYYPIMFLPQDVFAGLYLCNASPPTHRKERHTYPWYQHQHRCGIVEPHSHSLSFKATMDAREMKVRDVYGERHQLAFNEPGMIERNDSLFMLNNETQATQLKHGMHLEFLRMQTCAATKLAVYIEPN</sequence>
<name>A0A834U9R5_VESPE</name>
<dbReference type="EMBL" id="JACSDY010000007">
    <property type="protein sequence ID" value="KAF7423861.1"/>
    <property type="molecule type" value="Genomic_DNA"/>
</dbReference>